<gene>
    <name evidence="1" type="ORF">SAMN04488516_10940</name>
</gene>
<dbReference type="Proteomes" id="UP000199602">
    <property type="component" value="Unassembled WGS sequence"/>
</dbReference>
<reference evidence="1 2" key="1">
    <citation type="submission" date="2016-10" db="EMBL/GenBank/DDBJ databases">
        <authorList>
            <person name="de Groot N.N."/>
        </authorList>
    </citation>
    <scope>NUCLEOTIDE SEQUENCE [LARGE SCALE GENOMIC DNA]</scope>
    <source>
        <strain evidence="1 2">DSM 15269</strain>
    </source>
</reference>
<dbReference type="STRING" id="206665.SAMN04488516_10940"/>
<dbReference type="OrthoDB" id="2112822at2"/>
<accession>A0A1H0ETC5</accession>
<proteinExistence type="predicted"/>
<evidence type="ECO:0000313" key="2">
    <source>
        <dbReference type="Proteomes" id="UP000199602"/>
    </source>
</evidence>
<dbReference type="AlphaFoldDB" id="A0A1H0ETC5"/>
<dbReference type="RefSeq" id="WP_092065782.1">
    <property type="nucleotide sequence ID" value="NZ_FNIN01000009.1"/>
</dbReference>
<keyword evidence="2" id="KW-1185">Reference proteome</keyword>
<protein>
    <submittedName>
        <fullName evidence="1">Uncharacterized protein</fullName>
    </submittedName>
</protein>
<dbReference type="EMBL" id="FNIN01000009">
    <property type="protein sequence ID" value="SDN85628.1"/>
    <property type="molecule type" value="Genomic_DNA"/>
</dbReference>
<organism evidence="1 2">
    <name type="scientific">Desulfonauticus submarinus</name>
    <dbReference type="NCBI Taxonomy" id="206665"/>
    <lineage>
        <taxon>Bacteria</taxon>
        <taxon>Pseudomonadati</taxon>
        <taxon>Thermodesulfobacteriota</taxon>
        <taxon>Desulfovibrionia</taxon>
        <taxon>Desulfovibrionales</taxon>
        <taxon>Desulfonauticaceae</taxon>
        <taxon>Desulfonauticus</taxon>
    </lineage>
</organism>
<sequence>MADIKKLLETKAQIICTKFGLSKVYFTRPLGNRQHFLGGYGIEIFTRPQKINLTNKLTMFLEGHISEEAMRALLQEITPFAKQLTKEI</sequence>
<evidence type="ECO:0000313" key="1">
    <source>
        <dbReference type="EMBL" id="SDN85628.1"/>
    </source>
</evidence>
<name>A0A1H0ETC5_9BACT</name>